<dbReference type="AlphaFoldDB" id="G7E9P8"/>
<evidence type="ECO:0000256" key="1">
    <source>
        <dbReference type="SAM" id="Coils"/>
    </source>
</evidence>
<proteinExistence type="predicted"/>
<dbReference type="HOGENOM" id="CLU_400660_0_0_1"/>
<dbReference type="RefSeq" id="XP_014568602.1">
    <property type="nucleotide sequence ID" value="XM_014713116.1"/>
</dbReference>
<evidence type="ECO:0000313" key="4">
    <source>
        <dbReference type="Proteomes" id="UP000009131"/>
    </source>
</evidence>
<comment type="caution">
    <text evidence="3">The sequence shown here is derived from an EMBL/GenBank/DDBJ whole genome shotgun (WGS) entry which is preliminary data.</text>
</comment>
<dbReference type="eggNOG" id="ENOG502S5M3">
    <property type="taxonomic scope" value="Eukaryota"/>
</dbReference>
<evidence type="ECO:0000256" key="2">
    <source>
        <dbReference type="SAM" id="MobiDB-lite"/>
    </source>
</evidence>
<feature type="compositionally biased region" description="Polar residues" evidence="2">
    <location>
        <begin position="21"/>
        <end position="43"/>
    </location>
</feature>
<dbReference type="STRING" id="764103.G7E9P8"/>
<feature type="compositionally biased region" description="Polar residues" evidence="2">
    <location>
        <begin position="397"/>
        <end position="410"/>
    </location>
</feature>
<feature type="compositionally biased region" description="Polar residues" evidence="2">
    <location>
        <begin position="237"/>
        <end position="246"/>
    </location>
</feature>
<dbReference type="OrthoDB" id="6088208at2759"/>
<protein>
    <recommendedName>
        <fullName evidence="5">SWI5-dependent HO expression protein 3</fullName>
    </recommendedName>
</protein>
<sequence length="687" mass="74111">MDSLESYKALYYASGFPVSPAMQTSQGNARTVASQNAQETRQLAQHGHHASDGLLPLRSSSFDDERPGLSQRRSASDDRLTQSARSPRTVSPALSADRDEAKRQLLSPAMLETRPKRLSSMQSSAQSPTVAGKAPAQTTARTKATLGLGITLHSDSPARKTQTSATRARAQVAIQVQASTPPTGPSLSRSVATPGTPSPLQTSTSRLKSPLQRSSNLPRPVSPVKPRPLSASLGSGKRTSGAQTSARDAPFSPRFGSPRSPLVSSVNSPRSVQRAAESRIPIAAVSMQRALSGVSHDYSKSPKQFVHPLSSFAGDEREATSLYDQAEDSDAVSAGASPPSLGSTATSSSATSLENGTRDLEETPKRQAKRRNSYRDRMSPSSRAAGLTVDARERPESSASHRPGSATSRGSTDKVAFFGSTGLSAQDRHVARIQSASSASGKVISTLQTELLSTKTSLEAVRAQLRLSHRTTEYLGREADDLKGQKERLELEIENLSKMLQRRERQLDETLIRARTAESHLSDLDQRQKVADQDAMARVKELELALAESTARTHKAESEYNALRKGVSSMRSELQREQASSRKLLDEALVKHTSQLQLAQERFTLLERALQNRTALQSSLIVTQSRLSKETAEFSAEVSKELAELKQRSADDGSRVTTALTEVDTVAEQTKRLVRLARASSSGSPST</sequence>
<feature type="compositionally biased region" description="Basic and acidic residues" evidence="2">
    <location>
        <begin position="356"/>
        <end position="365"/>
    </location>
</feature>
<feature type="compositionally biased region" description="Polar residues" evidence="2">
    <location>
        <begin position="119"/>
        <end position="129"/>
    </location>
</feature>
<gene>
    <name evidence="3" type="primary">Mo06063</name>
    <name evidence="3" type="ORF">E5Q_06063</name>
</gene>
<feature type="region of interest" description="Disordered" evidence="2">
    <location>
        <begin position="327"/>
        <end position="413"/>
    </location>
</feature>
<feature type="compositionally biased region" description="Low complexity" evidence="2">
    <location>
        <begin position="336"/>
        <end position="353"/>
    </location>
</feature>
<feature type="region of interest" description="Disordered" evidence="2">
    <location>
        <begin position="18"/>
        <end position="271"/>
    </location>
</feature>
<dbReference type="Proteomes" id="UP000009131">
    <property type="component" value="Unassembled WGS sequence"/>
</dbReference>
<feature type="compositionally biased region" description="Polar residues" evidence="2">
    <location>
        <begin position="262"/>
        <end position="271"/>
    </location>
</feature>
<feature type="coiled-coil region" evidence="1">
    <location>
        <begin position="479"/>
        <end position="513"/>
    </location>
</feature>
<keyword evidence="4" id="KW-1185">Reference proteome</keyword>
<evidence type="ECO:0000313" key="3">
    <source>
        <dbReference type="EMBL" id="GAA99367.1"/>
    </source>
</evidence>
<feature type="compositionally biased region" description="Low complexity" evidence="2">
    <location>
        <begin position="165"/>
        <end position="178"/>
    </location>
</feature>
<reference evidence="3 4" key="1">
    <citation type="journal article" date="2011" name="J. Gen. Appl. Microbiol.">
        <title>Draft genome sequencing of the enigmatic basidiomycete Mixia osmundae.</title>
        <authorList>
            <person name="Nishida H."/>
            <person name="Nagatsuka Y."/>
            <person name="Sugiyama J."/>
        </authorList>
    </citation>
    <scope>NUCLEOTIDE SEQUENCE [LARGE SCALE GENOMIC DNA]</scope>
    <source>
        <strain evidence="4">CBS 9802 / IAM 14324 / JCM 22182 / KY 12970</strain>
    </source>
</reference>
<feature type="compositionally biased region" description="Polar residues" evidence="2">
    <location>
        <begin position="179"/>
        <end position="217"/>
    </location>
</feature>
<reference evidence="3 4" key="2">
    <citation type="journal article" date="2012" name="Open Biol.">
        <title>Characteristics of nucleosomes and linker DNA regions on the genome of the basidiomycete Mixia osmundae revealed by mono- and dinucleosome mapping.</title>
        <authorList>
            <person name="Nishida H."/>
            <person name="Kondo S."/>
            <person name="Matsumoto T."/>
            <person name="Suzuki Y."/>
            <person name="Yoshikawa H."/>
            <person name="Taylor T.D."/>
            <person name="Sugiyama J."/>
        </authorList>
    </citation>
    <scope>NUCLEOTIDE SEQUENCE [LARGE SCALE GENOMIC DNA]</scope>
    <source>
        <strain evidence="4">CBS 9802 / IAM 14324 / JCM 22182 / KY 12970</strain>
    </source>
</reference>
<dbReference type="OMA" id="PNRMNST"/>
<dbReference type="InParanoid" id="G7E9P8"/>
<dbReference type="EMBL" id="BABT02000220">
    <property type="protein sequence ID" value="GAA99367.1"/>
    <property type="molecule type" value="Genomic_DNA"/>
</dbReference>
<name>G7E9P8_MIXOS</name>
<accession>G7E9P8</accession>
<feature type="compositionally biased region" description="Low complexity" evidence="2">
    <location>
        <begin position="250"/>
        <end position="261"/>
    </location>
</feature>
<evidence type="ECO:0008006" key="5">
    <source>
        <dbReference type="Google" id="ProtNLM"/>
    </source>
</evidence>
<keyword evidence="1" id="KW-0175">Coiled coil</keyword>
<organism evidence="3 4">
    <name type="scientific">Mixia osmundae (strain CBS 9802 / IAM 14324 / JCM 22182 / KY 12970)</name>
    <dbReference type="NCBI Taxonomy" id="764103"/>
    <lineage>
        <taxon>Eukaryota</taxon>
        <taxon>Fungi</taxon>
        <taxon>Dikarya</taxon>
        <taxon>Basidiomycota</taxon>
        <taxon>Pucciniomycotina</taxon>
        <taxon>Mixiomycetes</taxon>
        <taxon>Mixiales</taxon>
        <taxon>Mixiaceae</taxon>
        <taxon>Mixia</taxon>
    </lineage>
</organism>